<keyword evidence="3" id="KW-1185">Reference proteome</keyword>
<reference evidence="2 3" key="1">
    <citation type="journal article" date="2014" name="PLoS Genet.">
        <title>Phylogenetically driven sequencing of extremely halophilic archaea reveals strategies for static and dynamic osmo-response.</title>
        <authorList>
            <person name="Becker E.A."/>
            <person name="Seitzer P.M."/>
            <person name="Tritt A."/>
            <person name="Larsen D."/>
            <person name="Krusor M."/>
            <person name="Yao A.I."/>
            <person name="Wu D."/>
            <person name="Madern D."/>
            <person name="Eisen J.A."/>
            <person name="Darling A.E."/>
            <person name="Facciotti M.T."/>
        </authorList>
    </citation>
    <scope>NUCLEOTIDE SEQUENCE [LARGE SCALE GENOMIC DNA]</scope>
    <source>
        <strain evidence="2 3">JCM 14089</strain>
    </source>
</reference>
<dbReference type="EMBL" id="AOHX01000039">
    <property type="protein sequence ID" value="ELY44611.1"/>
    <property type="molecule type" value="Genomic_DNA"/>
</dbReference>
<feature type="region of interest" description="Disordered" evidence="1">
    <location>
        <begin position="51"/>
        <end position="75"/>
    </location>
</feature>
<dbReference type="PATRIC" id="fig|1230460.4.peg.2427"/>
<proteinExistence type="predicted"/>
<evidence type="ECO:0000313" key="2">
    <source>
        <dbReference type="EMBL" id="ELY44611.1"/>
    </source>
</evidence>
<sequence length="75" mass="8819">MGPFNWQCRLYGHDWRHPWTHEVVVTAENDSVYPVRCDRCTDTRLLDRNGNSWRLEDGDGPSVHEHALESEPSQR</sequence>
<dbReference type="OrthoDB" id="162765at2157"/>
<evidence type="ECO:0000256" key="1">
    <source>
        <dbReference type="SAM" id="MobiDB-lite"/>
    </source>
</evidence>
<feature type="compositionally biased region" description="Basic and acidic residues" evidence="1">
    <location>
        <begin position="54"/>
        <end position="75"/>
    </location>
</feature>
<dbReference type="AlphaFoldDB" id="L9W5R5"/>
<accession>L9W5R5</accession>
<name>L9W5R5_9EURY</name>
<dbReference type="RefSeq" id="WP_008163165.1">
    <property type="nucleotide sequence ID" value="NZ_AOHX01000039.1"/>
</dbReference>
<gene>
    <name evidence="2" type="ORF">C495_11939</name>
</gene>
<dbReference type="eggNOG" id="arCOG13484">
    <property type="taxonomic scope" value="Archaea"/>
</dbReference>
<dbReference type="STRING" id="1230460.C495_11939"/>
<dbReference type="Proteomes" id="UP000011661">
    <property type="component" value="Unassembled WGS sequence"/>
</dbReference>
<comment type="caution">
    <text evidence="2">The sequence shown here is derived from an EMBL/GenBank/DDBJ whole genome shotgun (WGS) entry which is preliminary data.</text>
</comment>
<organism evidence="2 3">
    <name type="scientific">Natronorubrum sulfidifaciens JCM 14089</name>
    <dbReference type="NCBI Taxonomy" id="1230460"/>
    <lineage>
        <taxon>Archaea</taxon>
        <taxon>Methanobacteriati</taxon>
        <taxon>Methanobacteriota</taxon>
        <taxon>Stenosarchaea group</taxon>
        <taxon>Halobacteria</taxon>
        <taxon>Halobacteriales</taxon>
        <taxon>Natrialbaceae</taxon>
        <taxon>Natronorubrum</taxon>
    </lineage>
</organism>
<protein>
    <submittedName>
        <fullName evidence="2">Uncharacterized protein</fullName>
    </submittedName>
</protein>
<evidence type="ECO:0000313" key="3">
    <source>
        <dbReference type="Proteomes" id="UP000011661"/>
    </source>
</evidence>